<dbReference type="AlphaFoldDB" id="Q89MH8"/>
<dbReference type="EnsemblBacteria" id="BAC49480">
    <property type="protein sequence ID" value="BAC49480"/>
    <property type="gene ID" value="BAC49480"/>
</dbReference>
<proteinExistence type="predicted"/>
<reference evidence="2" key="1">
    <citation type="journal article" date="2002" name="DNA Res.">
        <title>Complete genomic sequence of nitrogen-fixing symbiotic bacterium Bradyrhizobium japonicum USDA110.</title>
        <authorList>
            <person name="Kaneko T."/>
            <person name="Nakamura Y."/>
            <person name="Sato S."/>
            <person name="Minamisawa K."/>
            <person name="Uchiumi T."/>
            <person name="Sasamoto S."/>
            <person name="Watanabe A."/>
            <person name="Idesawa K."/>
            <person name="Iriguchi M."/>
            <person name="Kawashima K."/>
            <person name="Kohara M."/>
            <person name="Matsumoto M."/>
            <person name="Shimpo S."/>
            <person name="Tsuruoka H."/>
            <person name="Wada T."/>
            <person name="Yamada M."/>
            <person name="Tabata S."/>
        </authorList>
    </citation>
    <scope>NUCLEOTIDE SEQUENCE [LARGE SCALE GENOMIC DNA]</scope>
    <source>
        <strain evidence="2">JCM 10833 / BCRC 13528 / IAM 13628 / NBRC 14792 / USDA 110</strain>
    </source>
</reference>
<organism evidence="1 2">
    <name type="scientific">Bradyrhizobium diazoefficiens (strain JCM 10833 / BCRC 13528 / IAM 13628 / NBRC 14792 / USDA 110)</name>
    <dbReference type="NCBI Taxonomy" id="224911"/>
    <lineage>
        <taxon>Bacteria</taxon>
        <taxon>Pseudomonadati</taxon>
        <taxon>Pseudomonadota</taxon>
        <taxon>Alphaproteobacteria</taxon>
        <taxon>Hyphomicrobiales</taxon>
        <taxon>Nitrobacteraceae</taxon>
        <taxon>Bradyrhizobium</taxon>
    </lineage>
</organism>
<dbReference type="InParanoid" id="Q89MH8"/>
<protein>
    <submittedName>
        <fullName evidence="1">Blr4215 protein</fullName>
    </submittedName>
</protein>
<name>Q89MH8_BRADU</name>
<evidence type="ECO:0000313" key="1">
    <source>
        <dbReference type="EMBL" id="BAC49480.1"/>
    </source>
</evidence>
<dbReference type="EMBL" id="BA000040">
    <property type="protein sequence ID" value="BAC49480.1"/>
    <property type="molecule type" value="Genomic_DNA"/>
</dbReference>
<dbReference type="Proteomes" id="UP000002526">
    <property type="component" value="Chromosome"/>
</dbReference>
<evidence type="ECO:0000313" key="2">
    <source>
        <dbReference type="Proteomes" id="UP000002526"/>
    </source>
</evidence>
<keyword evidence="2" id="KW-1185">Reference proteome</keyword>
<accession>Q89MH8</accession>
<dbReference type="KEGG" id="bja:blr4215"/>
<dbReference type="HOGENOM" id="CLU_1955387_0_0_5"/>
<gene>
    <name evidence="1" type="ordered locus">blr4215</name>
</gene>
<sequence length="128" mass="13565">MGRTRADHGEREQSALLVIGSLCRGAMLRLRLAALVRFLAGKLLPRTVGRLLIGATGRRGGRFVLALLGVGILRKGRGGQHGTDREGAGEDEMNHSHTDLLFEAARMLARIVTIIGRGGGSAAVCLTL</sequence>